<name>A0A1G9UGX2_9SPHI</name>
<sequence length="159" mass="17854">MSVMITAAADSAAFRLARILNTEDVYFAAYADMPAISGKRFLKISAANSPSFTHEVLKICLDHNIKEIYPLMRDEIVELSASRQLFEEYDIKLVIPSIPWIETRLNDLLFQSSNLFILINGKVRAGDIPANGTLPDNEENGVFQWELKNGQLIFGSFIV</sequence>
<organism evidence="1 2">
    <name type="scientific">Daejeonella rubra</name>
    <dbReference type="NCBI Taxonomy" id="990371"/>
    <lineage>
        <taxon>Bacteria</taxon>
        <taxon>Pseudomonadati</taxon>
        <taxon>Bacteroidota</taxon>
        <taxon>Sphingobacteriia</taxon>
        <taxon>Sphingobacteriales</taxon>
        <taxon>Sphingobacteriaceae</taxon>
        <taxon>Daejeonella</taxon>
    </lineage>
</organism>
<dbReference type="STRING" id="990371.SAMN05421813_11656"/>
<evidence type="ECO:0000313" key="2">
    <source>
        <dbReference type="Proteomes" id="UP000199226"/>
    </source>
</evidence>
<dbReference type="RefSeq" id="WP_090705128.1">
    <property type="nucleotide sequence ID" value="NZ_FNHH01000016.1"/>
</dbReference>
<dbReference type="AlphaFoldDB" id="A0A1G9UGX2"/>
<dbReference type="EMBL" id="FNHH01000016">
    <property type="protein sequence ID" value="SDM58775.1"/>
    <property type="molecule type" value="Genomic_DNA"/>
</dbReference>
<dbReference type="Gene3D" id="3.40.50.20">
    <property type="match status" value="1"/>
</dbReference>
<accession>A0A1G9UGX2</accession>
<dbReference type="Proteomes" id="UP000199226">
    <property type="component" value="Unassembled WGS sequence"/>
</dbReference>
<protein>
    <submittedName>
        <fullName evidence="1">Uncharacterized protein</fullName>
    </submittedName>
</protein>
<reference evidence="2" key="1">
    <citation type="submission" date="2016-10" db="EMBL/GenBank/DDBJ databases">
        <authorList>
            <person name="Varghese N."/>
            <person name="Submissions S."/>
        </authorList>
    </citation>
    <scope>NUCLEOTIDE SEQUENCE [LARGE SCALE GENOMIC DNA]</scope>
    <source>
        <strain evidence="2">DSM 24536</strain>
    </source>
</reference>
<evidence type="ECO:0000313" key="1">
    <source>
        <dbReference type="EMBL" id="SDM58775.1"/>
    </source>
</evidence>
<gene>
    <name evidence="1" type="ORF">SAMN05421813_11656</name>
</gene>
<dbReference type="OrthoDB" id="707775at2"/>
<keyword evidence="2" id="KW-1185">Reference proteome</keyword>
<proteinExistence type="predicted"/>